<dbReference type="Proteomes" id="UP000199103">
    <property type="component" value="Chromosome I"/>
</dbReference>
<comment type="similarity">
    <text evidence="1">Belongs to the ROK (NagC/XylR) family.</text>
</comment>
<protein>
    <submittedName>
        <fullName evidence="2">Sugar kinase of the NBD/HSP70 family, may contain an N-terminal HTH domain</fullName>
    </submittedName>
</protein>
<name>A0A1H1VLC2_9ACTN</name>
<dbReference type="InterPro" id="IPR043129">
    <property type="entry name" value="ATPase_NBD"/>
</dbReference>
<dbReference type="AlphaFoldDB" id="A0A1H1VLC2"/>
<dbReference type="Gene3D" id="3.30.420.40">
    <property type="match status" value="2"/>
</dbReference>
<evidence type="ECO:0000256" key="1">
    <source>
        <dbReference type="ARBA" id="ARBA00006479"/>
    </source>
</evidence>
<dbReference type="EMBL" id="LT629772">
    <property type="protein sequence ID" value="SDS85573.1"/>
    <property type="molecule type" value="Genomic_DNA"/>
</dbReference>
<keyword evidence="3" id="KW-1185">Reference proteome</keyword>
<dbReference type="Gene3D" id="1.10.10.10">
    <property type="entry name" value="Winged helix-like DNA-binding domain superfamily/Winged helix DNA-binding domain"/>
    <property type="match status" value="1"/>
</dbReference>
<reference evidence="2 3" key="1">
    <citation type="submission" date="2016-10" db="EMBL/GenBank/DDBJ databases">
        <authorList>
            <person name="de Groot N.N."/>
        </authorList>
    </citation>
    <scope>NUCLEOTIDE SEQUENCE [LARGE SCALE GENOMIC DNA]</scope>
    <source>
        <strain evidence="2 3">DSM 21800</strain>
    </source>
</reference>
<dbReference type="GO" id="GO:0016301">
    <property type="term" value="F:kinase activity"/>
    <property type="evidence" value="ECO:0007669"/>
    <property type="project" value="UniProtKB-KW"/>
</dbReference>
<evidence type="ECO:0000313" key="3">
    <source>
        <dbReference type="Proteomes" id="UP000199103"/>
    </source>
</evidence>
<organism evidence="2 3">
    <name type="scientific">Microlunatus soli</name>
    <dbReference type="NCBI Taxonomy" id="630515"/>
    <lineage>
        <taxon>Bacteria</taxon>
        <taxon>Bacillati</taxon>
        <taxon>Actinomycetota</taxon>
        <taxon>Actinomycetes</taxon>
        <taxon>Propionibacteriales</taxon>
        <taxon>Propionibacteriaceae</taxon>
        <taxon>Microlunatus</taxon>
    </lineage>
</organism>
<dbReference type="Pfam" id="PF00480">
    <property type="entry name" value="ROK"/>
    <property type="match status" value="1"/>
</dbReference>
<dbReference type="PANTHER" id="PTHR18964">
    <property type="entry name" value="ROK (REPRESSOR, ORF, KINASE) FAMILY"/>
    <property type="match status" value="1"/>
</dbReference>
<dbReference type="InterPro" id="IPR036388">
    <property type="entry name" value="WH-like_DNA-bd_sf"/>
</dbReference>
<dbReference type="InterPro" id="IPR036390">
    <property type="entry name" value="WH_DNA-bd_sf"/>
</dbReference>
<dbReference type="InterPro" id="IPR000600">
    <property type="entry name" value="ROK"/>
</dbReference>
<gene>
    <name evidence="2" type="ORF">SAMN04489812_3262</name>
</gene>
<dbReference type="PANTHER" id="PTHR18964:SF149">
    <property type="entry name" value="BIFUNCTIONAL UDP-N-ACETYLGLUCOSAMINE 2-EPIMERASE_N-ACETYLMANNOSAMINE KINASE"/>
    <property type="match status" value="1"/>
</dbReference>
<dbReference type="GO" id="GO:0003700">
    <property type="term" value="F:DNA-binding transcription factor activity"/>
    <property type="evidence" value="ECO:0007669"/>
    <property type="project" value="InterPro"/>
</dbReference>
<sequence length="411" mass="43082">MTAAVPARRAARQGLIADFNQTVILDAVRRSADGISRVELAAATGLSAQAVTNIVRQLIAGDLITEGRRAPIARGKPRTMLNLNPDGQYAIGVHLDPAVITYVILNLVGETLAHVRQITPGDPDPTKLTAGAAAQIEKLIKKAEISRSKIVGVGIAAPGPIDIDRGVVIDPPNLAGWQSVPIRHAIGEATGLPVLLDKDVTAAATAEKWHGAGDDFLFFYLGTGVGAGLVLGGEVFRGRTHNSGQIGNIIVDNDGLPCPCGYRGCLGEGSQPRRMVHQAVATGGLDRAVDLDDRRAVETALVELADRAAAGNSAAEKVMDGMVRGVLKAAEDIALLLDLDRVVFGGPHWNTFAPFFTEERVAVLQRRHQPQSTHPLEVSGTLTGDDVGAVGAATLVLDHTFSTNPAVLLAS</sequence>
<dbReference type="SUPFAM" id="SSF53067">
    <property type="entry name" value="Actin-like ATPase domain"/>
    <property type="match status" value="1"/>
</dbReference>
<dbReference type="STRING" id="630515.SAMN04489812_3262"/>
<keyword evidence="2" id="KW-0418">Kinase</keyword>
<accession>A0A1H1VLC2</accession>
<dbReference type="SUPFAM" id="SSF46785">
    <property type="entry name" value="Winged helix' DNA-binding domain"/>
    <property type="match status" value="1"/>
</dbReference>
<evidence type="ECO:0000313" key="2">
    <source>
        <dbReference type="EMBL" id="SDS85573.1"/>
    </source>
</evidence>
<proteinExistence type="inferred from homology"/>
<keyword evidence="2" id="KW-0808">Transferase</keyword>